<dbReference type="EC" id="2.4.1.18" evidence="3"/>
<comment type="catalytic activity">
    <reaction evidence="1">
        <text>Transfers a segment of a (1-&gt;4)-alpha-D-glucan chain to a primary hydroxy group in a similar glucan chain.</text>
        <dbReference type="EC" id="2.4.1.18"/>
    </reaction>
</comment>
<dbReference type="AlphaFoldDB" id="A0AA88P781"/>
<evidence type="ECO:0000256" key="1">
    <source>
        <dbReference type="ARBA" id="ARBA00000826"/>
    </source>
</evidence>
<dbReference type="SMART" id="SM00642">
    <property type="entry name" value="Aamy"/>
    <property type="match status" value="1"/>
</dbReference>
<evidence type="ECO:0000313" key="10">
    <source>
        <dbReference type="Proteomes" id="UP001187343"/>
    </source>
</evidence>
<comment type="pathway">
    <text evidence="6">Glycan biosynthesis.</text>
</comment>
<dbReference type="GO" id="GO:0004553">
    <property type="term" value="F:hydrolase activity, hydrolyzing O-glycosyl compounds"/>
    <property type="evidence" value="ECO:0007669"/>
    <property type="project" value="InterPro"/>
</dbReference>
<dbReference type="Gene3D" id="2.60.40.1180">
    <property type="entry name" value="Golgi alpha-mannosidase II"/>
    <property type="match status" value="1"/>
</dbReference>
<feature type="active site" description="Nucleophile" evidence="7">
    <location>
        <position position="342"/>
    </location>
</feature>
<dbReference type="GO" id="GO:0005737">
    <property type="term" value="C:cytoplasm"/>
    <property type="evidence" value="ECO:0007669"/>
    <property type="project" value="TreeGrafter"/>
</dbReference>
<keyword evidence="10" id="KW-1185">Reference proteome</keyword>
<dbReference type="InterPro" id="IPR017853">
    <property type="entry name" value="GH"/>
</dbReference>
<comment type="similarity">
    <text evidence="2">Belongs to the glycosyl hydrolase 13 family. GlgB subfamily.</text>
</comment>
<dbReference type="InterPro" id="IPR014756">
    <property type="entry name" value="Ig_E-set"/>
</dbReference>
<reference evidence="9" key="1">
    <citation type="submission" date="2023-08" db="EMBL/GenBank/DDBJ databases">
        <title>Chromosome-level Genome Assembly of mud carp (Cirrhinus molitorella).</title>
        <authorList>
            <person name="Liu H."/>
        </authorList>
    </citation>
    <scope>NUCLEOTIDE SEQUENCE</scope>
    <source>
        <strain evidence="9">Prfri</strain>
        <tissue evidence="9">Muscle</tissue>
    </source>
</reference>
<dbReference type="Gene3D" id="3.20.20.80">
    <property type="entry name" value="Glycosidases"/>
    <property type="match status" value="1"/>
</dbReference>
<dbReference type="PANTHER" id="PTHR43651">
    <property type="entry name" value="1,4-ALPHA-GLUCAN-BRANCHING ENZYME"/>
    <property type="match status" value="1"/>
</dbReference>
<evidence type="ECO:0000256" key="6">
    <source>
        <dbReference type="ARBA" id="ARBA00060592"/>
    </source>
</evidence>
<feature type="domain" description="Glycosyl hydrolase family 13 catalytic" evidence="8">
    <location>
        <begin position="204"/>
        <end position="561"/>
    </location>
</feature>
<evidence type="ECO:0000256" key="5">
    <source>
        <dbReference type="ARBA" id="ARBA00022679"/>
    </source>
</evidence>
<proteinExistence type="inferred from homology"/>
<dbReference type="PANTHER" id="PTHR43651:SF3">
    <property type="entry name" value="1,4-ALPHA-GLUCAN-BRANCHING ENZYME"/>
    <property type="match status" value="1"/>
</dbReference>
<dbReference type="Pfam" id="PF02922">
    <property type="entry name" value="CBM_48"/>
    <property type="match status" value="1"/>
</dbReference>
<dbReference type="CDD" id="cd11321">
    <property type="entry name" value="AmyAc_bac_euk_BE"/>
    <property type="match status" value="1"/>
</dbReference>
<feature type="active site" description="Proton donor" evidence="7">
    <location>
        <position position="397"/>
    </location>
</feature>
<dbReference type="SUPFAM" id="SSF51445">
    <property type="entry name" value="(Trans)glycosidases"/>
    <property type="match status" value="1"/>
</dbReference>
<keyword evidence="5" id="KW-0808">Transferase</keyword>
<sequence length="728" mass="84138">MSDSSTDETLPNLTAFLQTDPYIRNYEGELRRRYKRFAERLAQLEEAEGTFDCFTLSYRSFGIQRRPDSDLVLREWVPGAEAVFLTGDFNSWEKKSHPFTQKEYGKWELCLSPKVDKSPAIKHLTKLKLVVLTKKGENLFRISPWAKYVTKTLDSVTYDWTHWDPPQPYQFQHPRPPRPSSLRIYEAHVGISSPEEKIASYKNFTRKVLPRIKDLGYNCVQLMAIMEHAYYASFGYQVTNFFAASSRFGTPDDLKHLVDTAHFMGITVLLDVVHSHASSNTEDGLNYFDGTDSCFFHRGSRGNHSLWGSRLFNYSSWEVVRFLLSNLRWWMEEYHFDGFRFDAVTSMLYHHHGIGTSFSGNYSEYFGMHVDEDALVYLMLANHILHKLYPQCITVAEDVSGMPGLCRSIEEGGLGFDYRLTMAVPDKWIQVLKEVRDEDWDLENIVHTLTNRRRGEASITYAESHDQALVGDKSLAFWLMDKEMYTNMSALNAMTPVIDRGIQLHKLIRLLTHSLGGEGYLNFMGNEFGHPEWLDFPRKGNDESYYYARRQFNLVDIEHLRYRQLYTFDRDMNLTEDKYGWLAAGQTAVTTLNQADKVIVFERTNLLFIFNFHPCNSYSDYRVAAEHAGKYRIKLNSDELQYGGHGRLVQDTEFFTEPVPFNGRAQSFLVSLSLLQPSTPKPLTKIGCCVVGNTLGWSMTLRKEVSASLQFGLDSRVGNRRFLNEQQD</sequence>
<evidence type="ECO:0000256" key="7">
    <source>
        <dbReference type="PIRSR" id="PIRSR000463-1"/>
    </source>
</evidence>
<dbReference type="InterPro" id="IPR006048">
    <property type="entry name" value="A-amylase/branching_C"/>
</dbReference>
<dbReference type="CDD" id="cd02854">
    <property type="entry name" value="E_set_GBE_euk_N"/>
    <property type="match status" value="1"/>
</dbReference>
<dbReference type="InterPro" id="IPR004193">
    <property type="entry name" value="Glyco_hydro_13_N"/>
</dbReference>
<evidence type="ECO:0000313" key="9">
    <source>
        <dbReference type="EMBL" id="KAK2871186.1"/>
    </source>
</evidence>
<gene>
    <name evidence="9" type="ORF">Q8A67_023713</name>
</gene>
<dbReference type="GO" id="GO:0005978">
    <property type="term" value="P:glycogen biosynthetic process"/>
    <property type="evidence" value="ECO:0007669"/>
    <property type="project" value="InterPro"/>
</dbReference>
<dbReference type="InterPro" id="IPR013780">
    <property type="entry name" value="Glyco_hydro_b"/>
</dbReference>
<dbReference type="GO" id="GO:0003844">
    <property type="term" value="F:1,4-alpha-glucan branching enzyme activity"/>
    <property type="evidence" value="ECO:0007669"/>
    <property type="project" value="UniProtKB-EC"/>
</dbReference>
<organism evidence="9 10">
    <name type="scientific">Cirrhinus molitorella</name>
    <name type="common">mud carp</name>
    <dbReference type="NCBI Taxonomy" id="172907"/>
    <lineage>
        <taxon>Eukaryota</taxon>
        <taxon>Metazoa</taxon>
        <taxon>Chordata</taxon>
        <taxon>Craniata</taxon>
        <taxon>Vertebrata</taxon>
        <taxon>Euteleostomi</taxon>
        <taxon>Actinopterygii</taxon>
        <taxon>Neopterygii</taxon>
        <taxon>Teleostei</taxon>
        <taxon>Ostariophysi</taxon>
        <taxon>Cypriniformes</taxon>
        <taxon>Cyprinidae</taxon>
        <taxon>Labeoninae</taxon>
        <taxon>Labeonini</taxon>
        <taxon>Cirrhinus</taxon>
    </lineage>
</organism>
<dbReference type="InterPro" id="IPR013783">
    <property type="entry name" value="Ig-like_fold"/>
</dbReference>
<dbReference type="EMBL" id="JAUYZG010000023">
    <property type="protein sequence ID" value="KAK2871186.1"/>
    <property type="molecule type" value="Genomic_DNA"/>
</dbReference>
<evidence type="ECO:0000256" key="3">
    <source>
        <dbReference type="ARBA" id="ARBA00012541"/>
    </source>
</evidence>
<dbReference type="SUPFAM" id="SSF51011">
    <property type="entry name" value="Glycosyl hydrolase domain"/>
    <property type="match status" value="1"/>
</dbReference>
<evidence type="ECO:0000256" key="4">
    <source>
        <dbReference type="ARBA" id="ARBA00022676"/>
    </source>
</evidence>
<evidence type="ECO:0000256" key="2">
    <source>
        <dbReference type="ARBA" id="ARBA00009000"/>
    </source>
</evidence>
<dbReference type="InterPro" id="IPR037439">
    <property type="entry name" value="Branching_enzy"/>
</dbReference>
<dbReference type="GO" id="GO:0043169">
    <property type="term" value="F:cation binding"/>
    <property type="evidence" value="ECO:0007669"/>
    <property type="project" value="InterPro"/>
</dbReference>
<dbReference type="InterPro" id="IPR006047">
    <property type="entry name" value="GH13_cat_dom"/>
</dbReference>
<dbReference type="FunFam" id="3.20.20.80:FF:000001">
    <property type="entry name" value="1,4-alpha-glucan branching enzyme"/>
    <property type="match status" value="1"/>
</dbReference>
<accession>A0AA88P781</accession>
<dbReference type="SUPFAM" id="SSF81296">
    <property type="entry name" value="E set domains"/>
    <property type="match status" value="1"/>
</dbReference>
<protein>
    <recommendedName>
        <fullName evidence="3">1,4-alpha-glucan branching enzyme</fullName>
        <ecNumber evidence="3">2.4.1.18</ecNumber>
    </recommendedName>
</protein>
<evidence type="ECO:0000259" key="8">
    <source>
        <dbReference type="SMART" id="SM00642"/>
    </source>
</evidence>
<name>A0AA88P781_9TELE</name>
<comment type="caution">
    <text evidence="9">The sequence shown here is derived from an EMBL/GenBank/DDBJ whole genome shotgun (WGS) entry which is preliminary data.</text>
</comment>
<dbReference type="Gene3D" id="2.60.40.10">
    <property type="entry name" value="Immunoglobulins"/>
    <property type="match status" value="1"/>
</dbReference>
<dbReference type="GO" id="GO:0007399">
    <property type="term" value="P:nervous system development"/>
    <property type="evidence" value="ECO:0007669"/>
    <property type="project" value="UniProtKB-ARBA"/>
</dbReference>
<keyword evidence="4" id="KW-0328">Glycosyltransferase</keyword>
<dbReference type="Proteomes" id="UP001187343">
    <property type="component" value="Unassembled WGS sequence"/>
</dbReference>
<dbReference type="PIRSF" id="PIRSF000463">
    <property type="entry name" value="GlgB"/>
    <property type="match status" value="1"/>
</dbReference>
<dbReference type="Pfam" id="PF02806">
    <property type="entry name" value="Alpha-amylase_C"/>
    <property type="match status" value="1"/>
</dbReference>
<dbReference type="Pfam" id="PF00128">
    <property type="entry name" value="Alpha-amylase"/>
    <property type="match status" value="1"/>
</dbReference>